<evidence type="ECO:0000256" key="2">
    <source>
        <dbReference type="SAM" id="SignalP"/>
    </source>
</evidence>
<sequence>MRKTAAIPAIALMLVTGCSAEAVESGSSSASAPAPAAPSAAAPSAETAAQDTEEATCLKLLETDGKGPLYNAIHRVQFGGGTSGFQGTADDARVLQEELDGIAATAPHTLALLLEGLVSPLESVAGQAADPGSAWNFNVDIWKGAVSGLLSRCAPYEASETAATYTVFPGTIARVVPAYPGYPLVVDAASLDYRVAAWYDGRLVDGRVVALAPGLYTPHDPNIPDLLAYYVPAGTAGDTARKLTVFPDSSRGGTWSGVLPGTQEPQL</sequence>
<protein>
    <recommendedName>
        <fullName evidence="5">Lipoprotein</fullName>
    </recommendedName>
</protein>
<organism evidence="3 4">
    <name type="scientific">Arthrobacter jiangjiafuii</name>
    <dbReference type="NCBI Taxonomy" id="2817475"/>
    <lineage>
        <taxon>Bacteria</taxon>
        <taxon>Bacillati</taxon>
        <taxon>Actinomycetota</taxon>
        <taxon>Actinomycetes</taxon>
        <taxon>Micrococcales</taxon>
        <taxon>Micrococcaceae</taxon>
        <taxon>Arthrobacter</taxon>
    </lineage>
</organism>
<proteinExistence type="predicted"/>
<evidence type="ECO:0000256" key="1">
    <source>
        <dbReference type="SAM" id="MobiDB-lite"/>
    </source>
</evidence>
<evidence type="ECO:0000313" key="4">
    <source>
        <dbReference type="Proteomes" id="UP000676885"/>
    </source>
</evidence>
<dbReference type="EMBL" id="CP076022">
    <property type="protein sequence ID" value="QWC10274.1"/>
    <property type="molecule type" value="Genomic_DNA"/>
</dbReference>
<feature type="signal peptide" evidence="2">
    <location>
        <begin position="1"/>
        <end position="20"/>
    </location>
</feature>
<feature type="chain" id="PRO_5039445019" description="Lipoprotein" evidence="2">
    <location>
        <begin position="21"/>
        <end position="267"/>
    </location>
</feature>
<name>A0A975M5S5_9MICC</name>
<evidence type="ECO:0000313" key="3">
    <source>
        <dbReference type="EMBL" id="QWC10274.1"/>
    </source>
</evidence>
<evidence type="ECO:0008006" key="5">
    <source>
        <dbReference type="Google" id="ProtNLM"/>
    </source>
</evidence>
<dbReference type="KEGG" id="ajg:KKR91_01060"/>
<feature type="region of interest" description="Disordered" evidence="1">
    <location>
        <begin position="25"/>
        <end position="49"/>
    </location>
</feature>
<keyword evidence="4" id="KW-1185">Reference proteome</keyword>
<dbReference type="Proteomes" id="UP000676885">
    <property type="component" value="Chromosome"/>
</dbReference>
<accession>A0A975M5S5</accession>
<keyword evidence="2" id="KW-0732">Signal</keyword>
<dbReference type="AlphaFoldDB" id="A0A975M5S5"/>
<dbReference type="PROSITE" id="PS51257">
    <property type="entry name" value="PROKAR_LIPOPROTEIN"/>
    <property type="match status" value="1"/>
</dbReference>
<reference evidence="3 4" key="1">
    <citation type="submission" date="2021-05" db="EMBL/GenBank/DDBJ databases">
        <title>Novel species in genus Arthrobacter.</title>
        <authorList>
            <person name="Zhang G."/>
        </authorList>
    </citation>
    <scope>NUCLEOTIDE SEQUENCE [LARGE SCALE GENOMIC DNA]</scope>
    <source>
        <strain evidence="4">zg-ZUI227</strain>
    </source>
</reference>
<gene>
    <name evidence="3" type="ORF">KKR91_01060</name>
</gene>
<dbReference type="RefSeq" id="WP_210231534.1">
    <property type="nucleotide sequence ID" value="NZ_CP076022.1"/>
</dbReference>